<dbReference type="Pfam" id="PF00534">
    <property type="entry name" value="Glycos_transf_1"/>
    <property type="match status" value="1"/>
</dbReference>
<keyword evidence="4" id="KW-1185">Reference proteome</keyword>
<proteinExistence type="predicted"/>
<reference evidence="3 4" key="1">
    <citation type="journal article" date="2021" name="Genome Biol. Evol.">
        <title>Complete Genome Sequencing of a Novel Gloeobacter Species from a Waterfall Cave in Mexico.</title>
        <authorList>
            <person name="Saw J.H."/>
            <person name="Cardona T."/>
            <person name="Montejano G."/>
        </authorList>
    </citation>
    <scope>NUCLEOTIDE SEQUENCE [LARGE SCALE GENOMIC DNA]</scope>
    <source>
        <strain evidence="3">MG652769</strain>
    </source>
</reference>
<protein>
    <submittedName>
        <fullName evidence="3">Glycosyltransferase</fullName>
    </submittedName>
</protein>
<feature type="domain" description="Glycosyl transferase family 1" evidence="1">
    <location>
        <begin position="182"/>
        <end position="349"/>
    </location>
</feature>
<feature type="domain" description="Glycosyltransferase subfamily 4-like N-terminal" evidence="2">
    <location>
        <begin position="16"/>
        <end position="177"/>
    </location>
</feature>
<evidence type="ECO:0000259" key="1">
    <source>
        <dbReference type="Pfam" id="PF00534"/>
    </source>
</evidence>
<dbReference type="PANTHER" id="PTHR45947:SF14">
    <property type="entry name" value="SLL1723 PROTEIN"/>
    <property type="match status" value="1"/>
</dbReference>
<dbReference type="InterPro" id="IPR028098">
    <property type="entry name" value="Glyco_trans_4-like_N"/>
</dbReference>
<evidence type="ECO:0000313" key="3">
    <source>
        <dbReference type="EMBL" id="UFP96572.1"/>
    </source>
</evidence>
<dbReference type="InterPro" id="IPR001296">
    <property type="entry name" value="Glyco_trans_1"/>
</dbReference>
<dbReference type="Proteomes" id="UP001054846">
    <property type="component" value="Chromosome"/>
</dbReference>
<organism evidence="3 4">
    <name type="scientific">Gloeobacter morelensis MG652769</name>
    <dbReference type="NCBI Taxonomy" id="2781736"/>
    <lineage>
        <taxon>Bacteria</taxon>
        <taxon>Bacillati</taxon>
        <taxon>Cyanobacteriota</taxon>
        <taxon>Cyanophyceae</taxon>
        <taxon>Gloeobacterales</taxon>
        <taxon>Gloeobacteraceae</taxon>
        <taxon>Gloeobacter</taxon>
        <taxon>Gloeobacter morelensis</taxon>
    </lineage>
</organism>
<gene>
    <name evidence="3" type="ORF">ISF26_10315</name>
</gene>
<dbReference type="EMBL" id="CP063845">
    <property type="protein sequence ID" value="UFP96572.1"/>
    <property type="molecule type" value="Genomic_DNA"/>
</dbReference>
<evidence type="ECO:0000259" key="2">
    <source>
        <dbReference type="Pfam" id="PF13439"/>
    </source>
</evidence>
<dbReference type="PANTHER" id="PTHR45947">
    <property type="entry name" value="SULFOQUINOVOSYL TRANSFERASE SQD2"/>
    <property type="match status" value="1"/>
</dbReference>
<evidence type="ECO:0000313" key="4">
    <source>
        <dbReference type="Proteomes" id="UP001054846"/>
    </source>
</evidence>
<dbReference type="InterPro" id="IPR050194">
    <property type="entry name" value="Glycosyltransferase_grp1"/>
</dbReference>
<dbReference type="CDD" id="cd05844">
    <property type="entry name" value="GT4-like"/>
    <property type="match status" value="1"/>
</dbReference>
<sequence>MKNVGICRMVFPCVSETFIVEQASHLRRYHPTFVVARLLREVPFDNVKLTAASLWGWQERLFWLTRQAGGGARHEALRRLPLLHAHFGRDGVYALALAEAIDIPLVVTYHGFDATASPLALWFSRGLMNYQFLLHEPALQRRAAAIIAVSDFIHDRLLAKGCPPEKIIRHYIGIDTAKFTPAERPADERYILCVGRHAKRKGIDVLIEAFARIAARHPEVTLVQIGAGALTGELQALARRLGVAGRVRFLGAQPHARVLEWMRGAEIFSLPSRTSRSGDSEALGIVFNEASACAVPVVSTRHGGIPEAILDGETGLLAPEGDAVALAEKLDILLADRALGRRLGRRGREFVREQFDIHTQTAKLEAIYDRFAA</sequence>
<name>A0ABY3PS64_9CYAN</name>
<dbReference type="Pfam" id="PF13439">
    <property type="entry name" value="Glyco_transf_4"/>
    <property type="match status" value="1"/>
</dbReference>
<dbReference type="Gene3D" id="3.40.50.2000">
    <property type="entry name" value="Glycogen Phosphorylase B"/>
    <property type="match status" value="2"/>
</dbReference>
<dbReference type="SUPFAM" id="SSF53756">
    <property type="entry name" value="UDP-Glycosyltransferase/glycogen phosphorylase"/>
    <property type="match status" value="1"/>
</dbReference>
<accession>A0ABY3PS64</accession>